<reference evidence="3 4" key="1">
    <citation type="submission" date="2024-09" db="EMBL/GenBank/DDBJ databases">
        <title>Itraconazole resistance in Madurella fahalii resulting from another homologue of gene encoding cytochrome P450 14-alpha sterol demethylase (CYP51).</title>
        <authorList>
            <person name="Yoshioka I."/>
            <person name="Fahal A.H."/>
            <person name="Kaneko S."/>
            <person name="Yaguchi T."/>
        </authorList>
    </citation>
    <scope>NUCLEOTIDE SEQUENCE [LARGE SCALE GENOMIC DNA]</scope>
    <source>
        <strain evidence="3 4">IFM 68171</strain>
    </source>
</reference>
<protein>
    <submittedName>
        <fullName evidence="3">60S ribosomal protein L7</fullName>
    </submittedName>
</protein>
<feature type="domain" description="Glutamyl-tRNA amidotransferase complex subunit Gta3" evidence="2">
    <location>
        <begin position="95"/>
        <end position="139"/>
    </location>
</feature>
<organism evidence="3 4">
    <name type="scientific">Madurella fahalii</name>
    <dbReference type="NCBI Taxonomy" id="1157608"/>
    <lineage>
        <taxon>Eukaryota</taxon>
        <taxon>Fungi</taxon>
        <taxon>Dikarya</taxon>
        <taxon>Ascomycota</taxon>
        <taxon>Pezizomycotina</taxon>
        <taxon>Sordariomycetes</taxon>
        <taxon>Sordariomycetidae</taxon>
        <taxon>Sordariales</taxon>
        <taxon>Sordariales incertae sedis</taxon>
        <taxon>Madurella</taxon>
    </lineage>
</organism>
<evidence type="ECO:0000259" key="2">
    <source>
        <dbReference type="Pfam" id="PF20978"/>
    </source>
</evidence>
<accession>A0ABQ0G5M5</accession>
<gene>
    <name evidence="3" type="primary">RPL7_1</name>
    <name evidence="3" type="ORF">MFIFM68171_03239</name>
</gene>
<dbReference type="PANTHER" id="PTHR15004">
    <property type="entry name" value="GLUTAMYL-TRNA(GLN) AMIDOTRANSFERASE SUBUNIT C, MITOCHONDRIAL"/>
    <property type="match status" value="1"/>
</dbReference>
<dbReference type="InterPro" id="IPR003837">
    <property type="entry name" value="GatC"/>
</dbReference>
<keyword evidence="4" id="KW-1185">Reference proteome</keyword>
<dbReference type="RefSeq" id="XP_070914761.1">
    <property type="nucleotide sequence ID" value="XM_071058660.1"/>
</dbReference>
<sequence>MTAPRASLVRLSRRSLRLHQILQQRHQSSISSSTTSQPQPQPQASKPQPDPYDLLSTPTWSTRALFPTSLPPPLHSQPSETDLNTSNDKSINIPHLLRLSALPQPSSPAETARLQSTLQTQLHFVRAIQLVNTDGVAPLRSIRDETRQGLREAAITSDTPQIRAALAEEEAYGRWKRPRRRRALNKADGGRPLKGVEDWDVLGSAREKVGRYFVVRSGSGRMSGDEVAGE</sequence>
<dbReference type="GO" id="GO:0005840">
    <property type="term" value="C:ribosome"/>
    <property type="evidence" value="ECO:0007669"/>
    <property type="project" value="UniProtKB-KW"/>
</dbReference>
<dbReference type="Pfam" id="PF20978">
    <property type="entry name" value="Gta3"/>
    <property type="match status" value="1"/>
</dbReference>
<feature type="region of interest" description="Disordered" evidence="1">
    <location>
        <begin position="19"/>
        <end position="89"/>
    </location>
</feature>
<feature type="compositionally biased region" description="Low complexity" evidence="1">
    <location>
        <begin position="19"/>
        <end position="47"/>
    </location>
</feature>
<keyword evidence="3" id="KW-0687">Ribonucleoprotein</keyword>
<evidence type="ECO:0000313" key="3">
    <source>
        <dbReference type="EMBL" id="GAB1313029.1"/>
    </source>
</evidence>
<proteinExistence type="predicted"/>
<name>A0ABQ0G5M5_9PEZI</name>
<evidence type="ECO:0000313" key="4">
    <source>
        <dbReference type="Proteomes" id="UP001628179"/>
    </source>
</evidence>
<feature type="compositionally biased region" description="Polar residues" evidence="1">
    <location>
        <begin position="76"/>
        <end position="89"/>
    </location>
</feature>
<dbReference type="InterPro" id="IPR049545">
    <property type="entry name" value="Gta3_dom"/>
</dbReference>
<dbReference type="EMBL" id="BAAFSV010000002">
    <property type="protein sequence ID" value="GAB1313029.1"/>
    <property type="molecule type" value="Genomic_DNA"/>
</dbReference>
<dbReference type="Proteomes" id="UP001628179">
    <property type="component" value="Unassembled WGS sequence"/>
</dbReference>
<keyword evidence="3" id="KW-0689">Ribosomal protein</keyword>
<evidence type="ECO:0000256" key="1">
    <source>
        <dbReference type="SAM" id="MobiDB-lite"/>
    </source>
</evidence>
<dbReference type="PANTHER" id="PTHR15004:SF0">
    <property type="entry name" value="GLUTAMYL-TRNA(GLN) AMIDOTRANSFERASE SUBUNIT C, MITOCHONDRIAL"/>
    <property type="match status" value="1"/>
</dbReference>
<comment type="caution">
    <text evidence="3">The sequence shown here is derived from an EMBL/GenBank/DDBJ whole genome shotgun (WGS) entry which is preliminary data.</text>
</comment>
<dbReference type="GeneID" id="98173983"/>